<dbReference type="AlphaFoldDB" id="A0ABD3K1A6"/>
<feature type="region of interest" description="Disordered" evidence="1">
    <location>
        <begin position="1"/>
        <end position="62"/>
    </location>
</feature>
<evidence type="ECO:0000256" key="1">
    <source>
        <dbReference type="SAM" id="MobiDB-lite"/>
    </source>
</evidence>
<dbReference type="EMBL" id="JBJKBG010000006">
    <property type="protein sequence ID" value="KAL3733483.1"/>
    <property type="molecule type" value="Genomic_DNA"/>
</dbReference>
<evidence type="ECO:0000313" key="2">
    <source>
        <dbReference type="EMBL" id="KAL3733483.1"/>
    </source>
</evidence>
<protein>
    <submittedName>
        <fullName evidence="2">Uncharacterized protein</fullName>
    </submittedName>
</protein>
<name>A0ABD3K1A6_EUCGL</name>
<dbReference type="PANTHER" id="PTHR35495:SF1">
    <property type="entry name" value="OS06G0679600 PROTEIN"/>
    <property type="match status" value="1"/>
</dbReference>
<dbReference type="Proteomes" id="UP001634007">
    <property type="component" value="Unassembled WGS sequence"/>
</dbReference>
<feature type="compositionally biased region" description="Basic and acidic residues" evidence="1">
    <location>
        <begin position="26"/>
        <end position="58"/>
    </location>
</feature>
<sequence>MKASASRTPPPPPSSHRYLKPGALARLRDSRISSRSHKPDPLSRPHTTRPDPSRRAREQAAQLQISVADPAPPLLGAGWGPRCLARKRLVAHRSGLLQSLDSSVSRGGGDPFLNVTGNDALAAH</sequence>
<reference evidence="2 3" key="1">
    <citation type="submission" date="2024-11" db="EMBL/GenBank/DDBJ databases">
        <title>Chromosome-level genome assembly of Eucalyptus globulus Labill. provides insights into its genome evolution.</title>
        <authorList>
            <person name="Li X."/>
        </authorList>
    </citation>
    <scope>NUCLEOTIDE SEQUENCE [LARGE SCALE GENOMIC DNA]</scope>
    <source>
        <strain evidence="2">CL2024</strain>
        <tissue evidence="2">Fresh tender leaves</tissue>
    </source>
</reference>
<feature type="region of interest" description="Disordered" evidence="1">
    <location>
        <begin position="100"/>
        <end position="124"/>
    </location>
</feature>
<comment type="caution">
    <text evidence="2">The sequence shown here is derived from an EMBL/GenBank/DDBJ whole genome shotgun (WGS) entry which is preliminary data.</text>
</comment>
<gene>
    <name evidence="2" type="ORF">ACJRO7_022931</name>
</gene>
<organism evidence="2 3">
    <name type="scientific">Eucalyptus globulus</name>
    <name type="common">Tasmanian blue gum</name>
    <dbReference type="NCBI Taxonomy" id="34317"/>
    <lineage>
        <taxon>Eukaryota</taxon>
        <taxon>Viridiplantae</taxon>
        <taxon>Streptophyta</taxon>
        <taxon>Embryophyta</taxon>
        <taxon>Tracheophyta</taxon>
        <taxon>Spermatophyta</taxon>
        <taxon>Magnoliopsida</taxon>
        <taxon>eudicotyledons</taxon>
        <taxon>Gunneridae</taxon>
        <taxon>Pentapetalae</taxon>
        <taxon>rosids</taxon>
        <taxon>malvids</taxon>
        <taxon>Myrtales</taxon>
        <taxon>Myrtaceae</taxon>
        <taxon>Myrtoideae</taxon>
        <taxon>Eucalypteae</taxon>
        <taxon>Eucalyptus</taxon>
    </lineage>
</organism>
<keyword evidence="3" id="KW-1185">Reference proteome</keyword>
<accession>A0ABD3K1A6</accession>
<evidence type="ECO:0000313" key="3">
    <source>
        <dbReference type="Proteomes" id="UP001634007"/>
    </source>
</evidence>
<proteinExistence type="predicted"/>
<dbReference type="PANTHER" id="PTHR35495">
    <property type="entry name" value="OS06G0679600 PROTEIN"/>
    <property type="match status" value="1"/>
</dbReference>